<protein>
    <submittedName>
        <fullName evidence="2">Uncharacterized protein</fullName>
    </submittedName>
</protein>
<dbReference type="AlphaFoldDB" id="A0A445AYB3"/>
<organism evidence="2 3">
    <name type="scientific">Arachis hypogaea</name>
    <name type="common">Peanut</name>
    <dbReference type="NCBI Taxonomy" id="3818"/>
    <lineage>
        <taxon>Eukaryota</taxon>
        <taxon>Viridiplantae</taxon>
        <taxon>Streptophyta</taxon>
        <taxon>Embryophyta</taxon>
        <taxon>Tracheophyta</taxon>
        <taxon>Spermatophyta</taxon>
        <taxon>Magnoliopsida</taxon>
        <taxon>eudicotyledons</taxon>
        <taxon>Gunneridae</taxon>
        <taxon>Pentapetalae</taxon>
        <taxon>rosids</taxon>
        <taxon>fabids</taxon>
        <taxon>Fabales</taxon>
        <taxon>Fabaceae</taxon>
        <taxon>Papilionoideae</taxon>
        <taxon>50 kb inversion clade</taxon>
        <taxon>dalbergioids sensu lato</taxon>
        <taxon>Dalbergieae</taxon>
        <taxon>Pterocarpus clade</taxon>
        <taxon>Arachis</taxon>
    </lineage>
</organism>
<sequence length="120" mass="13671">MFDRQQLRKKSILHSLIFIFIFFFSVQFITTILAVGRIFSSTYSVPLLSFITLLRTSICFWVVLESQLSSAHNPTFHSGLGHGGILIHKEDIFGRFEIKLQFEDGVGGRELTLSFSETPL</sequence>
<gene>
    <name evidence="2" type="ORF">Ahy_B01g056222</name>
</gene>
<dbReference type="EMBL" id="SDMP01000011">
    <property type="protein sequence ID" value="RYR31408.1"/>
    <property type="molecule type" value="Genomic_DNA"/>
</dbReference>
<evidence type="ECO:0000313" key="2">
    <source>
        <dbReference type="EMBL" id="RYR31408.1"/>
    </source>
</evidence>
<comment type="caution">
    <text evidence="2">The sequence shown here is derived from an EMBL/GenBank/DDBJ whole genome shotgun (WGS) entry which is preliminary data.</text>
</comment>
<keyword evidence="1" id="KW-0812">Transmembrane</keyword>
<accession>A0A445AYB3</accession>
<evidence type="ECO:0000313" key="3">
    <source>
        <dbReference type="Proteomes" id="UP000289738"/>
    </source>
</evidence>
<dbReference type="Proteomes" id="UP000289738">
    <property type="component" value="Chromosome B01"/>
</dbReference>
<name>A0A445AYB3_ARAHY</name>
<reference evidence="2 3" key="1">
    <citation type="submission" date="2019-01" db="EMBL/GenBank/DDBJ databases">
        <title>Sequencing of cultivated peanut Arachis hypogaea provides insights into genome evolution and oil improvement.</title>
        <authorList>
            <person name="Chen X."/>
        </authorList>
    </citation>
    <scope>NUCLEOTIDE SEQUENCE [LARGE SCALE GENOMIC DNA]</scope>
    <source>
        <strain evidence="3">cv. Fuhuasheng</strain>
        <tissue evidence="2">Leaves</tissue>
    </source>
</reference>
<keyword evidence="1" id="KW-0472">Membrane</keyword>
<feature type="transmembrane region" description="Helical" evidence="1">
    <location>
        <begin position="12"/>
        <end position="39"/>
    </location>
</feature>
<keyword evidence="1" id="KW-1133">Transmembrane helix</keyword>
<proteinExistence type="predicted"/>
<evidence type="ECO:0000256" key="1">
    <source>
        <dbReference type="SAM" id="Phobius"/>
    </source>
</evidence>
<keyword evidence="3" id="KW-1185">Reference proteome</keyword>
<feature type="transmembrane region" description="Helical" evidence="1">
    <location>
        <begin position="45"/>
        <end position="64"/>
    </location>
</feature>